<dbReference type="PROSITE" id="PS51186">
    <property type="entry name" value="GNAT"/>
    <property type="match status" value="1"/>
</dbReference>
<dbReference type="PANTHER" id="PTHR20531">
    <property type="entry name" value="N-ALPHA-ACETYLTRANSFERASE 40"/>
    <property type="match status" value="1"/>
</dbReference>
<evidence type="ECO:0000256" key="9">
    <source>
        <dbReference type="ARBA" id="ARBA00023315"/>
    </source>
</evidence>
<comment type="catalytic activity">
    <reaction evidence="11">
        <text>N-terminal L-seryl-[histone H4] + acetyl-CoA = N-terminal N(alpha)-acetyl-L-seryl-[histone H4] + CoA + H(+)</text>
        <dbReference type="Rhea" id="RHEA:50596"/>
        <dbReference type="Rhea" id="RHEA-COMP:12740"/>
        <dbReference type="Rhea" id="RHEA-COMP:12743"/>
        <dbReference type="ChEBI" id="CHEBI:15378"/>
        <dbReference type="ChEBI" id="CHEBI:57287"/>
        <dbReference type="ChEBI" id="CHEBI:57288"/>
        <dbReference type="ChEBI" id="CHEBI:64738"/>
        <dbReference type="ChEBI" id="CHEBI:83690"/>
        <dbReference type="EC" id="2.3.1.257"/>
    </reaction>
</comment>
<feature type="compositionally biased region" description="Basic residues" evidence="12">
    <location>
        <begin position="1"/>
        <end position="20"/>
    </location>
</feature>
<dbReference type="InterPro" id="IPR000182">
    <property type="entry name" value="GNAT_dom"/>
</dbReference>
<keyword evidence="6" id="KW-0963">Cytoplasm</keyword>
<dbReference type="EC" id="2.3.1.257" evidence="4"/>
<organism evidence="14 15">
    <name type="scientific">Prymnesium parvum</name>
    <name type="common">Toxic golden alga</name>
    <dbReference type="NCBI Taxonomy" id="97485"/>
    <lineage>
        <taxon>Eukaryota</taxon>
        <taxon>Haptista</taxon>
        <taxon>Haptophyta</taxon>
        <taxon>Prymnesiophyceae</taxon>
        <taxon>Prymnesiales</taxon>
        <taxon>Prymnesiaceae</taxon>
        <taxon>Prymnesium</taxon>
    </lineage>
</organism>
<evidence type="ECO:0000256" key="5">
    <source>
        <dbReference type="ARBA" id="ARBA00015043"/>
    </source>
</evidence>
<dbReference type="EMBL" id="JBGBPQ010000015">
    <property type="protein sequence ID" value="KAL1510619.1"/>
    <property type="molecule type" value="Genomic_DNA"/>
</dbReference>
<evidence type="ECO:0000256" key="3">
    <source>
        <dbReference type="ARBA" id="ARBA00008870"/>
    </source>
</evidence>
<sequence length="584" mass="60871">MARLAVKRRPSLTPPRRPRREVKPVERYVAAPAPPPARLKASAALRRGVLPSALPCATPTPPRKRQRYARASAAASPPAFAASPPAFAAVLAAAAPPTASRCRCGAERVGLDSTAASAAAGVAPSTASCNSGSTTSTSIPSSTSSSASLSATSTFSIPSSISTTSTATAITSSTSTSASNSSASSSTRANPFTAAKKPRARQSRREYSAAPSVCWTRRQSERTLAFYDTRGRLSSSPPCLSLSHPSPLRSSAAIAQASPPAPPVHPPPAASPPPASPSLPCRSPAPLLPPASPPGTPPPPPPPLAPSPSRAASLASTVDPCANLRAAARGKHLRLVECAGGRLAERERQEALSLVRANMSGYADWEERARLAELTHSNTRLLLLRSAPAAPLPAGHAPPRRLRSRGAEPEVADGSRLVGFASFRFVTQACLHILSAAPAPPARSAHLASQWLAQETLAVVYLLELQLEPAWRRQGLGSELLAAVVRYGEMKGRKGLLLTVALANHPARAFYSARKIEVSPVSPARCAPPSIAAAAHHELRQYLWSAEAEATMEARGAAARKALYEKAVAEGSLTIRLVRRATSC</sequence>
<feature type="region of interest" description="Disordered" evidence="12">
    <location>
        <begin position="173"/>
        <end position="213"/>
    </location>
</feature>
<dbReference type="PANTHER" id="PTHR20531:SF1">
    <property type="entry name" value="N-ALPHA-ACETYLTRANSFERASE 40"/>
    <property type="match status" value="1"/>
</dbReference>
<evidence type="ECO:0000313" key="15">
    <source>
        <dbReference type="Proteomes" id="UP001515480"/>
    </source>
</evidence>
<feature type="region of interest" description="Disordered" evidence="12">
    <location>
        <begin position="50"/>
        <end position="79"/>
    </location>
</feature>
<reference evidence="14 15" key="1">
    <citation type="journal article" date="2024" name="Science">
        <title>Giant polyketide synthase enzymes in the biosynthesis of giant marine polyether toxins.</title>
        <authorList>
            <person name="Fallon T.R."/>
            <person name="Shende V.V."/>
            <person name="Wierzbicki I.H."/>
            <person name="Pendleton A.L."/>
            <person name="Watervoot N.F."/>
            <person name="Auber R.P."/>
            <person name="Gonzalez D.J."/>
            <person name="Wisecaver J.H."/>
            <person name="Moore B.S."/>
        </authorList>
    </citation>
    <scope>NUCLEOTIDE SEQUENCE [LARGE SCALE GENOMIC DNA]</scope>
    <source>
        <strain evidence="14 15">12B1</strain>
    </source>
</reference>
<dbReference type="InterPro" id="IPR016181">
    <property type="entry name" value="Acyl_CoA_acyltransferase"/>
</dbReference>
<feature type="compositionally biased region" description="Low complexity" evidence="12">
    <location>
        <begin position="233"/>
        <end position="258"/>
    </location>
</feature>
<dbReference type="GO" id="GO:1990189">
    <property type="term" value="F:protein N-terminal-serine acetyltransferase activity"/>
    <property type="evidence" value="ECO:0007669"/>
    <property type="project" value="UniProtKB-EC"/>
</dbReference>
<comment type="catalytic activity">
    <reaction evidence="10">
        <text>N-terminal L-seryl-[histone H2A] + acetyl-CoA = N-terminal N(alpha)-acetyl-L-seryl-[histone H2A] + CoA + H(+)</text>
        <dbReference type="Rhea" id="RHEA:50600"/>
        <dbReference type="Rhea" id="RHEA-COMP:12742"/>
        <dbReference type="Rhea" id="RHEA-COMP:12744"/>
        <dbReference type="ChEBI" id="CHEBI:15378"/>
        <dbReference type="ChEBI" id="CHEBI:57287"/>
        <dbReference type="ChEBI" id="CHEBI:57288"/>
        <dbReference type="ChEBI" id="CHEBI:64738"/>
        <dbReference type="ChEBI" id="CHEBI:83690"/>
        <dbReference type="EC" id="2.3.1.257"/>
    </reaction>
</comment>
<comment type="similarity">
    <text evidence="3">Belongs to the acetyltransferase family. NAA40 subfamily.</text>
</comment>
<name>A0AB34IZS6_PRYPA</name>
<accession>A0AB34IZS6</accession>
<comment type="caution">
    <text evidence="14">The sequence shown here is derived from an EMBL/GenBank/DDBJ whole genome shotgun (WGS) entry which is preliminary data.</text>
</comment>
<dbReference type="GO" id="GO:0005737">
    <property type="term" value="C:cytoplasm"/>
    <property type="evidence" value="ECO:0007669"/>
    <property type="project" value="UniProtKB-SubCell"/>
</dbReference>
<protein>
    <recommendedName>
        <fullName evidence="5">N-alpha-acetyltransferase 40</fullName>
        <ecNumber evidence="4">2.3.1.257</ecNumber>
    </recommendedName>
</protein>
<keyword evidence="8" id="KW-0539">Nucleus</keyword>
<dbReference type="InterPro" id="IPR039949">
    <property type="entry name" value="NAA40"/>
</dbReference>
<keyword evidence="9" id="KW-0012">Acyltransferase</keyword>
<evidence type="ECO:0000313" key="14">
    <source>
        <dbReference type="EMBL" id="KAL1510619.1"/>
    </source>
</evidence>
<feature type="compositionally biased region" description="Pro residues" evidence="12">
    <location>
        <begin position="286"/>
        <end position="306"/>
    </location>
</feature>
<feature type="region of interest" description="Disordered" evidence="12">
    <location>
        <begin position="1"/>
        <end position="33"/>
    </location>
</feature>
<feature type="compositionally biased region" description="Low complexity" evidence="12">
    <location>
        <begin position="69"/>
        <end position="79"/>
    </location>
</feature>
<evidence type="ECO:0000256" key="8">
    <source>
        <dbReference type="ARBA" id="ARBA00023242"/>
    </source>
</evidence>
<evidence type="ECO:0000256" key="2">
    <source>
        <dbReference type="ARBA" id="ARBA00004496"/>
    </source>
</evidence>
<evidence type="ECO:0000256" key="1">
    <source>
        <dbReference type="ARBA" id="ARBA00004123"/>
    </source>
</evidence>
<dbReference type="Proteomes" id="UP001515480">
    <property type="component" value="Unassembled WGS sequence"/>
</dbReference>
<feature type="domain" description="N-acetyltransferase" evidence="13">
    <location>
        <begin position="369"/>
        <end position="540"/>
    </location>
</feature>
<evidence type="ECO:0000256" key="6">
    <source>
        <dbReference type="ARBA" id="ARBA00022490"/>
    </source>
</evidence>
<evidence type="ECO:0000256" key="7">
    <source>
        <dbReference type="ARBA" id="ARBA00022679"/>
    </source>
</evidence>
<dbReference type="SUPFAM" id="SSF55729">
    <property type="entry name" value="Acyl-CoA N-acyltransferases (Nat)"/>
    <property type="match status" value="1"/>
</dbReference>
<evidence type="ECO:0000256" key="10">
    <source>
        <dbReference type="ARBA" id="ARBA00047821"/>
    </source>
</evidence>
<dbReference type="GO" id="GO:0005634">
    <property type="term" value="C:nucleus"/>
    <property type="evidence" value="ECO:0007669"/>
    <property type="project" value="UniProtKB-SubCell"/>
</dbReference>
<feature type="region of interest" description="Disordered" evidence="12">
    <location>
        <begin position="122"/>
        <end position="148"/>
    </location>
</feature>
<feature type="compositionally biased region" description="Low complexity" evidence="12">
    <location>
        <begin position="173"/>
        <end position="187"/>
    </location>
</feature>
<keyword evidence="15" id="KW-1185">Reference proteome</keyword>
<feature type="region of interest" description="Disordered" evidence="12">
    <location>
        <begin position="229"/>
        <end position="313"/>
    </location>
</feature>
<dbReference type="GO" id="GO:0043998">
    <property type="term" value="F:histone H2A acetyltransferase activity"/>
    <property type="evidence" value="ECO:0007669"/>
    <property type="project" value="InterPro"/>
</dbReference>
<dbReference type="Pfam" id="PF00583">
    <property type="entry name" value="Acetyltransf_1"/>
    <property type="match status" value="1"/>
</dbReference>
<dbReference type="Gene3D" id="3.40.630.30">
    <property type="match status" value="1"/>
</dbReference>
<feature type="compositionally biased region" description="Pro residues" evidence="12">
    <location>
        <begin position="259"/>
        <end position="277"/>
    </location>
</feature>
<evidence type="ECO:0000259" key="13">
    <source>
        <dbReference type="PROSITE" id="PS51186"/>
    </source>
</evidence>
<dbReference type="CDD" id="cd04301">
    <property type="entry name" value="NAT_SF"/>
    <property type="match status" value="1"/>
</dbReference>
<evidence type="ECO:0000256" key="12">
    <source>
        <dbReference type="SAM" id="MobiDB-lite"/>
    </source>
</evidence>
<keyword evidence="7" id="KW-0808">Transferase</keyword>
<proteinExistence type="inferred from homology"/>
<dbReference type="GO" id="GO:0010485">
    <property type="term" value="F:histone H4 acetyltransferase activity"/>
    <property type="evidence" value="ECO:0007669"/>
    <property type="project" value="InterPro"/>
</dbReference>
<dbReference type="AlphaFoldDB" id="A0AB34IZS6"/>
<comment type="subcellular location">
    <subcellularLocation>
        <location evidence="2">Cytoplasm</location>
    </subcellularLocation>
    <subcellularLocation>
        <location evidence="1">Nucleus</location>
    </subcellularLocation>
</comment>
<evidence type="ECO:0000256" key="11">
    <source>
        <dbReference type="ARBA" id="ARBA00049524"/>
    </source>
</evidence>
<evidence type="ECO:0000256" key="4">
    <source>
        <dbReference type="ARBA" id="ARBA00012950"/>
    </source>
</evidence>
<gene>
    <name evidence="14" type="ORF">AB1Y20_006920</name>
</gene>